<dbReference type="CDD" id="cd00170">
    <property type="entry name" value="SEC14"/>
    <property type="match status" value="1"/>
</dbReference>
<evidence type="ECO:0000256" key="16">
    <source>
        <dbReference type="RuleBase" id="RU367059"/>
    </source>
</evidence>
<keyword evidence="11" id="KW-0408">Iron</keyword>
<keyword evidence="7" id="KW-0349">Heme</keyword>
<evidence type="ECO:0000256" key="5">
    <source>
        <dbReference type="ARBA" id="ARBA00022448"/>
    </source>
</evidence>
<dbReference type="InterPro" id="IPR011074">
    <property type="entry name" value="CRAL/TRIO_N_dom"/>
</dbReference>
<dbReference type="Proteomes" id="UP000433883">
    <property type="component" value="Unassembled WGS sequence"/>
</dbReference>
<comment type="subcellular location">
    <subcellularLocation>
        <location evidence="16">Cytoplasm</location>
    </subcellularLocation>
    <subcellularLocation>
        <location evidence="2 16">Endoplasmic reticulum membrane</location>
        <topology evidence="2 16">Peripheral membrane protein</topology>
    </subcellularLocation>
    <subcellularLocation>
        <location evidence="16">Microsome membrane</location>
        <topology evidence="16">Peripheral membrane protein</topology>
    </subcellularLocation>
</comment>
<dbReference type="GO" id="GO:0032541">
    <property type="term" value="C:cortical endoplasmic reticulum"/>
    <property type="evidence" value="ECO:0007669"/>
    <property type="project" value="TreeGrafter"/>
</dbReference>
<keyword evidence="8" id="KW-0479">Metal-binding</keyword>
<evidence type="ECO:0000256" key="15">
    <source>
        <dbReference type="ARBA" id="ARBA00024180"/>
    </source>
</evidence>
<dbReference type="InterPro" id="IPR036865">
    <property type="entry name" value="CRAL-TRIO_dom_sf"/>
</dbReference>
<dbReference type="GO" id="GO:0008526">
    <property type="term" value="F:phosphatidylinositol transfer activity"/>
    <property type="evidence" value="ECO:0007669"/>
    <property type="project" value="UniProtKB-UniRule"/>
</dbReference>
<dbReference type="EMBL" id="WNWQ01000893">
    <property type="protein sequence ID" value="KAE9963140.1"/>
    <property type="molecule type" value="Genomic_DNA"/>
</dbReference>
<dbReference type="Pfam" id="PF00650">
    <property type="entry name" value="CRAL_TRIO"/>
    <property type="match status" value="1"/>
</dbReference>
<comment type="function">
    <text evidence="15">Non-classical phosphatidylinositol (PtdIns) transfer protein (PITP), which exhibits PtdIns-binding/transfer activity in the absence of detectable PtdCho-binding/transfer activity. Regulates PtdIns(4,5)P2 homeostasis at the plasma membrane. Heme-binding protein that may play a role in organic oxidant-induced stress responses.</text>
</comment>
<evidence type="ECO:0000256" key="7">
    <source>
        <dbReference type="ARBA" id="ARBA00022617"/>
    </source>
</evidence>
<dbReference type="PANTHER" id="PTHR47669:SF1">
    <property type="entry name" value="PHOSPHATIDYLINOSITOL TRANSFER PROTEIN SFH5"/>
    <property type="match status" value="1"/>
</dbReference>
<evidence type="ECO:0000256" key="11">
    <source>
        <dbReference type="ARBA" id="ARBA00023004"/>
    </source>
</evidence>
<dbReference type="InterPro" id="IPR036273">
    <property type="entry name" value="CRAL/TRIO_N_dom_sf"/>
</dbReference>
<keyword evidence="6 16" id="KW-0963">Cytoplasm</keyword>
<evidence type="ECO:0000256" key="13">
    <source>
        <dbReference type="ARBA" id="ARBA00023136"/>
    </source>
</evidence>
<dbReference type="SUPFAM" id="SSF46938">
    <property type="entry name" value="CRAL/TRIO N-terminal domain"/>
    <property type="match status" value="1"/>
</dbReference>
<evidence type="ECO:0000256" key="3">
    <source>
        <dbReference type="ARBA" id="ARBA00006667"/>
    </source>
</evidence>
<keyword evidence="5 16" id="KW-0813">Transport</keyword>
<dbReference type="AlphaFoldDB" id="A0A8H3VM14"/>
<dbReference type="EMBL" id="WNWR01000048">
    <property type="protein sequence ID" value="KAE9992762.1"/>
    <property type="molecule type" value="Genomic_DNA"/>
</dbReference>
<evidence type="ECO:0000256" key="9">
    <source>
        <dbReference type="ARBA" id="ARBA00022824"/>
    </source>
</evidence>
<keyword evidence="10 16" id="KW-0492">Microsome</keyword>
<comment type="caution">
    <text evidence="20">The sequence shown here is derived from an EMBL/GenBank/DDBJ whole genome shotgun (WGS) entry which is preliminary data.</text>
</comment>
<evidence type="ECO:0000256" key="4">
    <source>
        <dbReference type="ARBA" id="ARBA00018320"/>
    </source>
</evidence>
<evidence type="ECO:0000313" key="20">
    <source>
        <dbReference type="EMBL" id="KAE9992762.1"/>
    </source>
</evidence>
<accession>A0A8H3VM14</accession>
<evidence type="ECO:0000256" key="8">
    <source>
        <dbReference type="ARBA" id="ARBA00022723"/>
    </source>
</evidence>
<comment type="similarity">
    <text evidence="3 16">Belongs to the SFH5 family.</text>
</comment>
<dbReference type="PROSITE" id="PS50191">
    <property type="entry name" value="CRAL_TRIO"/>
    <property type="match status" value="1"/>
</dbReference>
<evidence type="ECO:0000259" key="17">
    <source>
        <dbReference type="PROSITE" id="PS50191"/>
    </source>
</evidence>
<dbReference type="InterPro" id="IPR042938">
    <property type="entry name" value="Sfh5"/>
</dbReference>
<sequence length="284" mass="31755">MTGESASQWPELTPEHPLSKLLTLLPAILETTGHCEIYGIKLDAAAPFHTKLILQKFLRANNNHVEKAKEQLSKALTWRKAFQPEKCLGDKFPQDKFAGLGYVTVLEKVPGSVNEKDICTWNIYGAVKDNKKTFGDLDAFMRWRIALMELGISKLDLASATKPIPDFGQGPDPYQGIQVHEYMNVSFIRQDPLVKAASSKAIEVFSAYYPETMSRKFFVSVPLLMQWMFTAMKLILAKETVKKFTVMSYPNQLATELGQSVPKVYGGTGEPLETIGETLAMEKA</sequence>
<proteinExistence type="inferred from homology"/>
<dbReference type="GO" id="GO:0005829">
    <property type="term" value="C:cytosol"/>
    <property type="evidence" value="ECO:0007669"/>
    <property type="project" value="TreeGrafter"/>
</dbReference>
<evidence type="ECO:0000313" key="18">
    <source>
        <dbReference type="EMBL" id="KAE9963140.1"/>
    </source>
</evidence>
<dbReference type="PANTHER" id="PTHR47669">
    <property type="entry name" value="PHOSPHATIDYLINOSITOL TRANSFER PROTEIN SFH5"/>
    <property type="match status" value="1"/>
</dbReference>
<evidence type="ECO:0000313" key="22">
    <source>
        <dbReference type="Proteomes" id="UP000490939"/>
    </source>
</evidence>
<dbReference type="Proteomes" id="UP000490939">
    <property type="component" value="Unassembled WGS sequence"/>
</dbReference>
<keyword evidence="9 16" id="KW-0256">Endoplasmic reticulum</keyword>
<organism evidence="20 22">
    <name type="scientific">Venturia inaequalis</name>
    <name type="common">Apple scab fungus</name>
    <dbReference type="NCBI Taxonomy" id="5025"/>
    <lineage>
        <taxon>Eukaryota</taxon>
        <taxon>Fungi</taxon>
        <taxon>Dikarya</taxon>
        <taxon>Ascomycota</taxon>
        <taxon>Pezizomycotina</taxon>
        <taxon>Dothideomycetes</taxon>
        <taxon>Pleosporomycetidae</taxon>
        <taxon>Venturiales</taxon>
        <taxon>Venturiaceae</taxon>
        <taxon>Venturia</taxon>
    </lineage>
</organism>
<name>A0A8H3VM14_VENIN</name>
<evidence type="ECO:0000256" key="2">
    <source>
        <dbReference type="ARBA" id="ARBA00004406"/>
    </source>
</evidence>
<evidence type="ECO:0000256" key="10">
    <source>
        <dbReference type="ARBA" id="ARBA00022848"/>
    </source>
</evidence>
<dbReference type="GO" id="GO:0017157">
    <property type="term" value="P:regulation of exocytosis"/>
    <property type="evidence" value="ECO:0007669"/>
    <property type="project" value="TreeGrafter"/>
</dbReference>
<dbReference type="SMART" id="SM00516">
    <property type="entry name" value="SEC14"/>
    <property type="match status" value="1"/>
</dbReference>
<keyword evidence="13 16" id="KW-0472">Membrane</keyword>
<dbReference type="OrthoDB" id="75724at2759"/>
<evidence type="ECO:0000256" key="1">
    <source>
        <dbReference type="ARBA" id="ARBA00001970"/>
    </source>
</evidence>
<evidence type="ECO:0000313" key="19">
    <source>
        <dbReference type="EMBL" id="KAE9984276.1"/>
    </source>
</evidence>
<reference evidence="20 22" key="1">
    <citation type="submission" date="2019-07" db="EMBL/GenBank/DDBJ databases">
        <title>Venturia inaequalis Genome Resource.</title>
        <authorList>
            <person name="Lichtner F.J."/>
        </authorList>
    </citation>
    <scope>NUCLEOTIDE SEQUENCE [LARGE SCALE GENOMIC DNA]</scope>
    <source>
        <strain evidence="19 21">120213</strain>
        <strain evidence="18">Bline_iso_100314</strain>
        <strain evidence="20 22">DMI_063113</strain>
    </source>
</reference>
<dbReference type="GO" id="GO:0046872">
    <property type="term" value="F:metal ion binding"/>
    <property type="evidence" value="ECO:0007669"/>
    <property type="project" value="UniProtKB-KW"/>
</dbReference>
<comment type="cofactor">
    <cofactor evidence="1">
        <name>heme b</name>
        <dbReference type="ChEBI" id="CHEBI:60344"/>
    </cofactor>
</comment>
<dbReference type="Gene3D" id="3.40.525.10">
    <property type="entry name" value="CRAL-TRIO lipid binding domain"/>
    <property type="match status" value="1"/>
</dbReference>
<keyword evidence="12 16" id="KW-0445">Lipid transport</keyword>
<evidence type="ECO:0000313" key="21">
    <source>
        <dbReference type="Proteomes" id="UP000447873"/>
    </source>
</evidence>
<dbReference type="GO" id="GO:0043001">
    <property type="term" value="P:Golgi to plasma membrane protein transport"/>
    <property type="evidence" value="ECO:0007669"/>
    <property type="project" value="TreeGrafter"/>
</dbReference>
<evidence type="ECO:0000256" key="14">
    <source>
        <dbReference type="ARBA" id="ARBA00024146"/>
    </source>
</evidence>
<dbReference type="Proteomes" id="UP000447873">
    <property type="component" value="Unassembled WGS sequence"/>
</dbReference>
<evidence type="ECO:0000256" key="12">
    <source>
        <dbReference type="ARBA" id="ARBA00023055"/>
    </source>
</evidence>
<dbReference type="EMBL" id="WNWS01000052">
    <property type="protein sequence ID" value="KAE9984276.1"/>
    <property type="molecule type" value="Genomic_DNA"/>
</dbReference>
<protein>
    <recommendedName>
        <fullName evidence="4 16">Phosphatidylinositol transfer protein SFH5</fullName>
        <shortName evidence="16">PITP SFH5</shortName>
    </recommendedName>
</protein>
<dbReference type="GO" id="GO:0005886">
    <property type="term" value="C:plasma membrane"/>
    <property type="evidence" value="ECO:0007669"/>
    <property type="project" value="TreeGrafter"/>
</dbReference>
<dbReference type="GO" id="GO:0005789">
    <property type="term" value="C:endoplasmic reticulum membrane"/>
    <property type="evidence" value="ECO:0007669"/>
    <property type="project" value="UniProtKB-SubCell"/>
</dbReference>
<dbReference type="InterPro" id="IPR001251">
    <property type="entry name" value="CRAL-TRIO_dom"/>
</dbReference>
<keyword evidence="22" id="KW-1185">Reference proteome</keyword>
<dbReference type="SUPFAM" id="SSF52087">
    <property type="entry name" value="CRAL/TRIO domain"/>
    <property type="match status" value="1"/>
</dbReference>
<dbReference type="Pfam" id="PF03765">
    <property type="entry name" value="CRAL_TRIO_N"/>
    <property type="match status" value="1"/>
</dbReference>
<gene>
    <name evidence="18" type="ORF">BLS_009607</name>
    <name evidence="20" type="ORF">EG327_007838</name>
    <name evidence="19" type="ORF">EG328_008952</name>
</gene>
<comment type="catalytic activity">
    <reaction evidence="14">
        <text>a 1,2-diacyl-sn-glycero-3-phospho-(1D-myo-inositol)(in) = a 1,2-diacyl-sn-glycero-3-phospho-(1D-myo-inositol)(out)</text>
        <dbReference type="Rhea" id="RHEA:38691"/>
        <dbReference type="ChEBI" id="CHEBI:57880"/>
    </reaction>
    <physiologicalReaction direction="left-to-right" evidence="14">
        <dbReference type="Rhea" id="RHEA:38692"/>
    </physiologicalReaction>
</comment>
<evidence type="ECO:0000256" key="6">
    <source>
        <dbReference type="ARBA" id="ARBA00022490"/>
    </source>
</evidence>
<feature type="domain" description="CRAL-TRIO" evidence="17">
    <location>
        <begin position="138"/>
        <end position="273"/>
    </location>
</feature>